<feature type="domain" description="Putative restriction endonuclease" evidence="1">
    <location>
        <begin position="14"/>
        <end position="172"/>
    </location>
</feature>
<dbReference type="Pfam" id="PF05685">
    <property type="entry name" value="Uma2"/>
    <property type="match status" value="1"/>
</dbReference>
<evidence type="ECO:0000313" key="2">
    <source>
        <dbReference type="EMBL" id="BDI03059.1"/>
    </source>
</evidence>
<dbReference type="InterPro" id="IPR008538">
    <property type="entry name" value="Uma2"/>
</dbReference>
<dbReference type="SUPFAM" id="SSF52980">
    <property type="entry name" value="Restriction endonuclease-like"/>
    <property type="match status" value="1"/>
</dbReference>
<dbReference type="CDD" id="cd06260">
    <property type="entry name" value="DUF820-like"/>
    <property type="match status" value="1"/>
</dbReference>
<name>A0ABM7YE71_9BURK</name>
<reference evidence="2" key="1">
    <citation type="submission" date="2022-04" db="EMBL/GenBank/DDBJ databases">
        <title>Whole genome sequence of Sphaerotilus sp. FB-5.</title>
        <authorList>
            <person name="Takeda M."/>
            <person name="Narihara S."/>
            <person name="Akimoto M."/>
            <person name="Akimoto R."/>
            <person name="Nishiyashiki S."/>
            <person name="Murakami T."/>
        </authorList>
    </citation>
    <scope>NUCLEOTIDE SEQUENCE</scope>
    <source>
        <strain evidence="2">FB-5</strain>
    </source>
</reference>
<dbReference type="EMBL" id="AP025730">
    <property type="protein sequence ID" value="BDI03059.1"/>
    <property type="molecule type" value="Genomic_DNA"/>
</dbReference>
<dbReference type="InterPro" id="IPR012296">
    <property type="entry name" value="Nuclease_put_TT1808"/>
</dbReference>
<dbReference type="RefSeq" id="WP_251971385.1">
    <property type="nucleotide sequence ID" value="NZ_AP025730.1"/>
</dbReference>
<dbReference type="Gene3D" id="3.90.1570.10">
    <property type="entry name" value="tt1808, chain A"/>
    <property type="match status" value="1"/>
</dbReference>
<gene>
    <name evidence="2" type="ORF">CATMQ487_00290</name>
</gene>
<organism evidence="2 3">
    <name type="scientific">Sphaerotilus microaerophilus</name>
    <dbReference type="NCBI Taxonomy" id="2914710"/>
    <lineage>
        <taxon>Bacteria</taxon>
        <taxon>Pseudomonadati</taxon>
        <taxon>Pseudomonadota</taxon>
        <taxon>Betaproteobacteria</taxon>
        <taxon>Burkholderiales</taxon>
        <taxon>Sphaerotilaceae</taxon>
        <taxon>Sphaerotilus</taxon>
    </lineage>
</organism>
<dbReference type="PANTHER" id="PTHR36558">
    <property type="entry name" value="GLR1098 PROTEIN"/>
    <property type="match status" value="1"/>
</dbReference>
<protein>
    <recommendedName>
        <fullName evidence="1">Putative restriction endonuclease domain-containing protein</fullName>
    </recommendedName>
</protein>
<dbReference type="PANTHER" id="PTHR36558:SF1">
    <property type="entry name" value="RESTRICTION ENDONUCLEASE DOMAIN-CONTAINING PROTEIN-RELATED"/>
    <property type="match status" value="1"/>
</dbReference>
<dbReference type="InterPro" id="IPR011335">
    <property type="entry name" value="Restrct_endonuc-II-like"/>
</dbReference>
<sequence length="200" mass="21760">MGLPAKAVAYIEMEDYLVLENASRHKHEYLDGVIYAIQGEPVRGMAGGSAIHADLIRNVGFALHQKLRGSACSVKMTEMRLRIDAASAVFYPDVLVHCSQPGSPATTYELTEARLVIEVLSPTTQHFDRGDKLAAYRQLPGLQHIVLISSLEPAAWHCQRVPAEGEWTELAPWPCGSRLAVPGLGVALDWDEVYAGVGLG</sequence>
<accession>A0ABM7YE71</accession>
<proteinExistence type="predicted"/>
<keyword evidence="3" id="KW-1185">Reference proteome</keyword>
<evidence type="ECO:0000313" key="3">
    <source>
        <dbReference type="Proteomes" id="UP001057498"/>
    </source>
</evidence>
<dbReference type="Proteomes" id="UP001057498">
    <property type="component" value="Chromosome"/>
</dbReference>
<evidence type="ECO:0000259" key="1">
    <source>
        <dbReference type="Pfam" id="PF05685"/>
    </source>
</evidence>